<dbReference type="InterPro" id="IPR020843">
    <property type="entry name" value="ER"/>
</dbReference>
<reference evidence="3 4" key="1">
    <citation type="submission" date="2016-01" db="EMBL/GenBank/DDBJ databases">
        <title>Complete genome and mega plasmid sequence of Sphingomonas panacis DCY99 elicits systemic resistance in rice to Xanthomonas oryzae.</title>
        <authorList>
            <person name="Kim Y.J."/>
            <person name="Yang D.C."/>
            <person name="Sing P."/>
        </authorList>
    </citation>
    <scope>NUCLEOTIDE SEQUENCE [LARGE SCALE GENOMIC DNA]</scope>
    <source>
        <strain evidence="3 4">DCY99</strain>
        <plasmid evidence="4">Plasmid</plasmid>
    </source>
</reference>
<dbReference type="AlphaFoldDB" id="A0A1B3ZIR6"/>
<evidence type="ECO:0000259" key="2">
    <source>
        <dbReference type="SMART" id="SM00829"/>
    </source>
</evidence>
<dbReference type="InterPro" id="IPR011032">
    <property type="entry name" value="GroES-like_sf"/>
</dbReference>
<dbReference type="SUPFAM" id="SSF51735">
    <property type="entry name" value="NAD(P)-binding Rossmann-fold domains"/>
    <property type="match status" value="1"/>
</dbReference>
<accession>A0A1B3ZIR6</accession>
<dbReference type="PANTHER" id="PTHR43189:SF1">
    <property type="entry name" value="ZINC-TYPE ALCOHOL DEHYDROGENASE-LIKE PROTEIN C1198.01"/>
    <property type="match status" value="1"/>
</dbReference>
<dbReference type="SMART" id="SM00829">
    <property type="entry name" value="PKS_ER"/>
    <property type="match status" value="1"/>
</dbReference>
<dbReference type="InterPro" id="IPR013154">
    <property type="entry name" value="ADH-like_N"/>
</dbReference>
<organism evidence="3 4">
    <name type="scientific">Sphingomonas panacis</name>
    <dbReference type="NCBI Taxonomy" id="1560345"/>
    <lineage>
        <taxon>Bacteria</taxon>
        <taxon>Pseudomonadati</taxon>
        <taxon>Pseudomonadota</taxon>
        <taxon>Alphaproteobacteria</taxon>
        <taxon>Sphingomonadales</taxon>
        <taxon>Sphingomonadaceae</taxon>
        <taxon>Sphingomonas</taxon>
    </lineage>
</organism>
<gene>
    <name evidence="3" type="ORF">AWL63_24060</name>
</gene>
<evidence type="ECO:0000256" key="1">
    <source>
        <dbReference type="ARBA" id="ARBA00023002"/>
    </source>
</evidence>
<dbReference type="CDD" id="cd08262">
    <property type="entry name" value="Zn_ADH8"/>
    <property type="match status" value="1"/>
</dbReference>
<dbReference type="PANTHER" id="PTHR43189">
    <property type="entry name" value="ZINC-TYPE ALCOHOL DEHYDROGENASE-LIKE PROTEIN C1198.01-RELATED"/>
    <property type="match status" value="1"/>
</dbReference>
<geneLocation type="plasmid" evidence="4"/>
<keyword evidence="1" id="KW-0560">Oxidoreductase</keyword>
<sequence>MRAVVMQSGDLSLAEFPIPQPGPREVLVKTLACGICGSDLHCAAHGRQLLSSAKEVAGIDLFGFDDPVIMGHEICAEVLEYGPNCRKTLSPGTRAVSAPFLLRPEPVSLVFGTPQTPGGYAEYMLLSEDMLIPVPQHLPSDLATLAEPLAVALHAVNRGKLGANDVPIVIGCGPIGLAVIAVLKMRGIGPIVAADFSPSRRRMAKMIGADVVVDPRETSPYDSWRAVAAATDLSQFGRQTQMFPGHAFRPSVVFECVGIPGIIQQILAGAAPCSKIVVAGLCMELDKFYPSFAIIKEVDIVFCIAFAMDEYAEAFDHIASGKLDAGALITSHVGLEGVPEAFARLKDPERDAKIVVIP</sequence>
<dbReference type="InterPro" id="IPR013149">
    <property type="entry name" value="ADH-like_C"/>
</dbReference>
<dbReference type="SUPFAM" id="SSF50129">
    <property type="entry name" value="GroES-like"/>
    <property type="match status" value="1"/>
</dbReference>
<feature type="domain" description="Enoyl reductase (ER)" evidence="2">
    <location>
        <begin position="9"/>
        <end position="356"/>
    </location>
</feature>
<dbReference type="InterPro" id="IPR036291">
    <property type="entry name" value="NAD(P)-bd_dom_sf"/>
</dbReference>
<dbReference type="Pfam" id="PF08240">
    <property type="entry name" value="ADH_N"/>
    <property type="match status" value="1"/>
</dbReference>
<dbReference type="Pfam" id="PF00107">
    <property type="entry name" value="ADH_zinc_N"/>
    <property type="match status" value="1"/>
</dbReference>
<proteinExistence type="predicted"/>
<protein>
    <submittedName>
        <fullName evidence="3">Zinc-binding alcohol dehydrogenase</fullName>
    </submittedName>
</protein>
<dbReference type="Gene3D" id="3.40.50.720">
    <property type="entry name" value="NAD(P)-binding Rossmann-like Domain"/>
    <property type="match status" value="1"/>
</dbReference>
<dbReference type="EMBL" id="CP014169">
    <property type="protein sequence ID" value="AOH87319.1"/>
    <property type="molecule type" value="Genomic_DNA"/>
</dbReference>
<dbReference type="OrthoDB" id="9809185at2"/>
<dbReference type="Proteomes" id="UP000094256">
    <property type="component" value="Plasmid unnamed"/>
</dbReference>
<dbReference type="GO" id="GO:0016491">
    <property type="term" value="F:oxidoreductase activity"/>
    <property type="evidence" value="ECO:0007669"/>
    <property type="project" value="UniProtKB-KW"/>
</dbReference>
<dbReference type="KEGG" id="span:AWL63_24060"/>
<keyword evidence="3" id="KW-0614">Plasmid</keyword>
<keyword evidence="4" id="KW-1185">Reference proteome</keyword>
<dbReference type="Gene3D" id="3.90.180.10">
    <property type="entry name" value="Medium-chain alcohol dehydrogenases, catalytic domain"/>
    <property type="match status" value="1"/>
</dbReference>
<evidence type="ECO:0000313" key="3">
    <source>
        <dbReference type="EMBL" id="AOH87319.1"/>
    </source>
</evidence>
<name>A0A1B3ZIR6_9SPHN</name>
<evidence type="ECO:0000313" key="4">
    <source>
        <dbReference type="Proteomes" id="UP000094256"/>
    </source>
</evidence>